<keyword evidence="1 4" id="KW-0378">Hydrolase</keyword>
<gene>
    <name evidence="4" type="ORF">DN069_38740</name>
</gene>
<comment type="caution">
    <text evidence="4">The sequence shown here is derived from an EMBL/GenBank/DDBJ whole genome shotgun (WGS) entry which is preliminary data.</text>
</comment>
<comment type="similarity">
    <text evidence="2">Belongs to the AB hydrolase superfamily. FUS2 hydrolase family.</text>
</comment>
<accession>A0A2X0I6U5</accession>
<dbReference type="Gene3D" id="3.40.50.1820">
    <property type="entry name" value="alpha/beta hydrolase"/>
    <property type="match status" value="2"/>
</dbReference>
<dbReference type="PANTHER" id="PTHR22946">
    <property type="entry name" value="DIENELACTONE HYDROLASE DOMAIN-CONTAINING PROTEIN-RELATED"/>
    <property type="match status" value="1"/>
</dbReference>
<reference evidence="4 5" key="1">
    <citation type="submission" date="2018-06" db="EMBL/GenBank/DDBJ databases">
        <title>Streptacidiphilus pinicola sp. nov., isolated from pine grove soil.</title>
        <authorList>
            <person name="Roh S.G."/>
            <person name="Park S."/>
            <person name="Kim M.-K."/>
            <person name="Yun B.-R."/>
            <person name="Park J."/>
            <person name="Kim M.J."/>
            <person name="Kim Y.S."/>
            <person name="Kim S.B."/>
        </authorList>
    </citation>
    <scope>NUCLEOTIDE SEQUENCE [LARGE SCALE GENOMIC DNA]</scope>
    <source>
        <strain evidence="4 5">MMS16-CNU450</strain>
    </source>
</reference>
<protein>
    <submittedName>
        <fullName evidence="4">Alpha/beta hydrolase</fullName>
    </submittedName>
</protein>
<evidence type="ECO:0000259" key="3">
    <source>
        <dbReference type="Pfam" id="PF12697"/>
    </source>
</evidence>
<dbReference type="AlphaFoldDB" id="A0A2X0I6U5"/>
<evidence type="ECO:0000256" key="2">
    <source>
        <dbReference type="ARBA" id="ARBA00038115"/>
    </source>
</evidence>
<dbReference type="Proteomes" id="UP000248889">
    <property type="component" value="Unassembled WGS sequence"/>
</dbReference>
<name>A0A2X0I6U5_9ACTN</name>
<dbReference type="Pfam" id="PF12697">
    <property type="entry name" value="Abhydrolase_6"/>
    <property type="match status" value="1"/>
</dbReference>
<dbReference type="SUPFAM" id="SSF53474">
    <property type="entry name" value="alpha/beta-Hydrolases"/>
    <property type="match status" value="1"/>
</dbReference>
<dbReference type="OrthoDB" id="5902829at2"/>
<dbReference type="EMBL" id="QKYN01000257">
    <property type="protein sequence ID" value="RAG80327.1"/>
    <property type="molecule type" value="Genomic_DNA"/>
</dbReference>
<proteinExistence type="inferred from homology"/>
<organism evidence="4 5">
    <name type="scientific">Streptacidiphilus pinicola</name>
    <dbReference type="NCBI Taxonomy" id="2219663"/>
    <lineage>
        <taxon>Bacteria</taxon>
        <taxon>Bacillati</taxon>
        <taxon>Actinomycetota</taxon>
        <taxon>Actinomycetes</taxon>
        <taxon>Kitasatosporales</taxon>
        <taxon>Streptomycetaceae</taxon>
        <taxon>Streptacidiphilus</taxon>
    </lineage>
</organism>
<evidence type="ECO:0000313" key="4">
    <source>
        <dbReference type="EMBL" id="RAG80327.1"/>
    </source>
</evidence>
<sequence length="300" mass="31103">MQTSVQREKVRFPSGGAECAAWYYPGRNGACVVMAGGFAVPKGPGTDRFAARFQEAGLHVLAFDFRGLGESGEGACPVVTPGGQLVDWKAALAFAAGLPGVDAGRIGIWGFSATGGQVLQVAAGEPAVAAVVAQTPGLGGPSGGLNAARQQSPLAMLRLLGRGVVDEVGSWIGRPSRAVPLGGRRGEVAVLTTPEAGLTPSPLDPDGAYPEWRQVVAARSALRQALVDPGRHAARVRCPVLFVVCEDDRSAPPGPALAAAGRVQRAEVVRLPGMHYAPFQEAHEQVVQAEVAFLRRHLTA</sequence>
<dbReference type="InterPro" id="IPR029058">
    <property type="entry name" value="AB_hydrolase_fold"/>
</dbReference>
<evidence type="ECO:0000256" key="1">
    <source>
        <dbReference type="ARBA" id="ARBA00022801"/>
    </source>
</evidence>
<keyword evidence="5" id="KW-1185">Reference proteome</keyword>
<dbReference type="RefSeq" id="WP_111507930.1">
    <property type="nucleotide sequence ID" value="NZ_QKYN01000257.1"/>
</dbReference>
<evidence type="ECO:0000313" key="5">
    <source>
        <dbReference type="Proteomes" id="UP000248889"/>
    </source>
</evidence>
<dbReference type="GO" id="GO:0052689">
    <property type="term" value="F:carboxylic ester hydrolase activity"/>
    <property type="evidence" value="ECO:0007669"/>
    <property type="project" value="UniProtKB-ARBA"/>
</dbReference>
<dbReference type="PANTHER" id="PTHR22946:SF9">
    <property type="entry name" value="POLYKETIDE TRANSFERASE AF380"/>
    <property type="match status" value="1"/>
</dbReference>
<dbReference type="InterPro" id="IPR000073">
    <property type="entry name" value="AB_hydrolase_1"/>
</dbReference>
<dbReference type="InterPro" id="IPR050261">
    <property type="entry name" value="FrsA_esterase"/>
</dbReference>
<feature type="domain" description="AB hydrolase-1" evidence="3">
    <location>
        <begin position="48"/>
        <end position="289"/>
    </location>
</feature>